<keyword evidence="4" id="KW-1185">Reference proteome</keyword>
<evidence type="ECO:0000259" key="2">
    <source>
        <dbReference type="Pfam" id="PF17292"/>
    </source>
</evidence>
<dbReference type="Proteomes" id="UP000276133">
    <property type="component" value="Unassembled WGS sequence"/>
</dbReference>
<name>A0A3M7QPJ7_BRAPC</name>
<organism evidence="3 4">
    <name type="scientific">Brachionus plicatilis</name>
    <name type="common">Marine rotifer</name>
    <name type="synonym">Brachionus muelleri</name>
    <dbReference type="NCBI Taxonomy" id="10195"/>
    <lineage>
        <taxon>Eukaryota</taxon>
        <taxon>Metazoa</taxon>
        <taxon>Spiralia</taxon>
        <taxon>Gnathifera</taxon>
        <taxon>Rotifera</taxon>
        <taxon>Eurotatoria</taxon>
        <taxon>Monogononta</taxon>
        <taxon>Pseudotrocha</taxon>
        <taxon>Ploima</taxon>
        <taxon>Brachionidae</taxon>
        <taxon>Brachionus</taxon>
    </lineage>
</organism>
<evidence type="ECO:0000313" key="4">
    <source>
        <dbReference type="Proteomes" id="UP000276133"/>
    </source>
</evidence>
<evidence type="ECO:0000256" key="1">
    <source>
        <dbReference type="ARBA" id="ARBA00004123"/>
    </source>
</evidence>
<dbReference type="Pfam" id="PF17292">
    <property type="entry name" value="POB3_N"/>
    <property type="match status" value="1"/>
</dbReference>
<dbReference type="InterPro" id="IPR011993">
    <property type="entry name" value="PH-like_dom_sf"/>
</dbReference>
<protein>
    <submittedName>
        <fullName evidence="3">FACT complex subunit SSRP1</fullName>
    </submittedName>
</protein>
<dbReference type="GO" id="GO:0035101">
    <property type="term" value="C:FACT complex"/>
    <property type="evidence" value="ECO:0007669"/>
    <property type="project" value="TreeGrafter"/>
</dbReference>
<dbReference type="STRING" id="10195.A0A3M7QPJ7"/>
<dbReference type="EMBL" id="REGN01005445">
    <property type="protein sequence ID" value="RNA13326.1"/>
    <property type="molecule type" value="Genomic_DNA"/>
</dbReference>
<accession>A0A3M7QPJ7</accession>
<dbReference type="FunFam" id="2.30.29.30:FF:000119">
    <property type="entry name" value="FACT complex subunit SSRP1"/>
    <property type="match status" value="1"/>
</dbReference>
<dbReference type="AlphaFoldDB" id="A0A3M7QPJ7"/>
<gene>
    <name evidence="3" type="ORF">BpHYR1_031814</name>
</gene>
<comment type="caution">
    <text evidence="3">The sequence shown here is derived from an EMBL/GenBank/DDBJ whole genome shotgun (WGS) entry which is preliminary data.</text>
</comment>
<dbReference type="GO" id="GO:0031491">
    <property type="term" value="F:nucleosome binding"/>
    <property type="evidence" value="ECO:0007669"/>
    <property type="project" value="TreeGrafter"/>
</dbReference>
<dbReference type="Gene3D" id="2.30.29.30">
    <property type="entry name" value="Pleckstrin-homology domain (PH domain)/Phosphotyrosine-binding domain (PTB)"/>
    <property type="match status" value="1"/>
</dbReference>
<dbReference type="Gene3D" id="2.30.29.220">
    <property type="entry name" value="Structure-specific recognition protein (SSRP1)"/>
    <property type="match status" value="1"/>
</dbReference>
<dbReference type="GO" id="GO:0042393">
    <property type="term" value="F:histone binding"/>
    <property type="evidence" value="ECO:0007669"/>
    <property type="project" value="TreeGrafter"/>
</dbReference>
<proteinExistence type="predicted"/>
<reference evidence="3 4" key="1">
    <citation type="journal article" date="2018" name="Sci. Rep.">
        <title>Genomic signatures of local adaptation to the degree of environmental predictability in rotifers.</title>
        <authorList>
            <person name="Franch-Gras L."/>
            <person name="Hahn C."/>
            <person name="Garcia-Roger E.M."/>
            <person name="Carmona M.J."/>
            <person name="Serra M."/>
            <person name="Gomez A."/>
        </authorList>
    </citation>
    <scope>NUCLEOTIDE SEQUENCE [LARGE SCALE GENOMIC DNA]</scope>
    <source>
        <strain evidence="3">HYR1</strain>
    </source>
</reference>
<feature type="non-terminal residue" evidence="3">
    <location>
        <position position="128"/>
    </location>
</feature>
<dbReference type="PANTHER" id="PTHR45849">
    <property type="entry name" value="FACT COMPLEX SUBUNIT SSRP1"/>
    <property type="match status" value="1"/>
</dbReference>
<dbReference type="InterPro" id="IPR038167">
    <property type="entry name" value="SSRP1_sf"/>
</dbReference>
<feature type="domain" description="FACT complex subunit SSRP1/POB3 N-terminal PH" evidence="2">
    <location>
        <begin position="6"/>
        <end position="98"/>
    </location>
</feature>
<sequence length="128" mass="14906">MGENLDFDKIVQEFRGTFHDGQLKIQPSAITFKNRKTSKAEHIQNEDIENTYWMKRAKGNCFKLVLKNGNTYRFDGFSENDFSKLEEFSRKVLKKPIEKKELCVKGWNWGKPNFTGDSLNFESDGKTA</sequence>
<evidence type="ECO:0000313" key="3">
    <source>
        <dbReference type="EMBL" id="RNA13326.1"/>
    </source>
</evidence>
<dbReference type="InterPro" id="IPR035417">
    <property type="entry name" value="SSRP1/POB3_N"/>
</dbReference>
<comment type="subcellular location">
    <subcellularLocation>
        <location evidence="1">Nucleus</location>
    </subcellularLocation>
</comment>
<dbReference type="GO" id="GO:1902275">
    <property type="term" value="P:regulation of chromatin organization"/>
    <property type="evidence" value="ECO:0007669"/>
    <property type="project" value="TreeGrafter"/>
</dbReference>
<dbReference type="InterPro" id="IPR050454">
    <property type="entry name" value="RTT106/SSRP1_HistChap/FACT"/>
</dbReference>
<dbReference type="PANTHER" id="PTHR45849:SF1">
    <property type="entry name" value="FACT COMPLEX SUBUNIT SSRP1"/>
    <property type="match status" value="1"/>
</dbReference>
<dbReference type="OrthoDB" id="9949876at2759"/>